<dbReference type="InterPro" id="IPR050547">
    <property type="entry name" value="DEAD_box_RNA_helicases"/>
</dbReference>
<dbReference type="PROSITE" id="PS51195">
    <property type="entry name" value="Q_MOTIF"/>
    <property type="match status" value="1"/>
</dbReference>
<keyword evidence="2 7" id="KW-0547">Nucleotide-binding</keyword>
<dbReference type="InterPro" id="IPR044742">
    <property type="entry name" value="DEAD/DEAH_RhlB"/>
</dbReference>
<dbReference type="Pfam" id="PF00271">
    <property type="entry name" value="Helicase_C"/>
    <property type="match status" value="1"/>
</dbReference>
<dbReference type="PROSITE" id="PS51194">
    <property type="entry name" value="HELICASE_CTER"/>
    <property type="match status" value="1"/>
</dbReference>
<name>A0A1H7ZY71_9FIRM</name>
<dbReference type="Pfam" id="PF03880">
    <property type="entry name" value="DbpA"/>
    <property type="match status" value="1"/>
</dbReference>
<reference evidence="12 13" key="1">
    <citation type="submission" date="2016-10" db="EMBL/GenBank/DDBJ databases">
        <authorList>
            <person name="de Groot N.N."/>
        </authorList>
    </citation>
    <scope>NUCLEOTIDE SEQUENCE [LARGE SCALE GENOMIC DNA]</scope>
    <source>
        <strain evidence="12 13">CGMCC 1.5070</strain>
    </source>
</reference>
<feature type="domain" description="Helicase C-terminal" evidence="10">
    <location>
        <begin position="218"/>
        <end position="387"/>
    </location>
</feature>
<dbReference type="InterPro" id="IPR011545">
    <property type="entry name" value="DEAD/DEAH_box_helicase_dom"/>
</dbReference>
<dbReference type="InterPro" id="IPR014014">
    <property type="entry name" value="RNA_helicase_DEAD_Q_motif"/>
</dbReference>
<dbReference type="GO" id="GO:0016787">
    <property type="term" value="F:hydrolase activity"/>
    <property type="evidence" value="ECO:0007669"/>
    <property type="project" value="UniProtKB-KW"/>
</dbReference>
<dbReference type="InterPro" id="IPR014001">
    <property type="entry name" value="Helicase_ATP-bd"/>
</dbReference>
<keyword evidence="3 7" id="KW-0378">Hydrolase</keyword>
<dbReference type="Pfam" id="PF00270">
    <property type="entry name" value="DEAD"/>
    <property type="match status" value="1"/>
</dbReference>
<comment type="similarity">
    <text evidence="7">Belongs to the DEAD box helicase family.</text>
</comment>
<dbReference type="OrthoDB" id="9805696at2"/>
<dbReference type="Proteomes" id="UP000199158">
    <property type="component" value="Unassembled WGS sequence"/>
</dbReference>
<dbReference type="GO" id="GO:0005524">
    <property type="term" value="F:ATP binding"/>
    <property type="evidence" value="ECO:0007669"/>
    <property type="project" value="UniProtKB-KW"/>
</dbReference>
<dbReference type="InterPro" id="IPR027417">
    <property type="entry name" value="P-loop_NTPase"/>
</dbReference>
<evidence type="ECO:0000259" key="11">
    <source>
        <dbReference type="PROSITE" id="PS51195"/>
    </source>
</evidence>
<dbReference type="GO" id="GO:0009409">
    <property type="term" value="P:response to cold"/>
    <property type="evidence" value="ECO:0007669"/>
    <property type="project" value="TreeGrafter"/>
</dbReference>
<evidence type="ECO:0000256" key="7">
    <source>
        <dbReference type="RuleBase" id="RU000492"/>
    </source>
</evidence>
<keyword evidence="13" id="KW-1185">Reference proteome</keyword>
<dbReference type="Gene3D" id="3.40.50.300">
    <property type="entry name" value="P-loop containing nucleotide triphosphate hydrolases"/>
    <property type="match status" value="2"/>
</dbReference>
<feature type="compositionally biased region" description="Basic residues" evidence="8">
    <location>
        <begin position="586"/>
        <end position="596"/>
    </location>
</feature>
<dbReference type="SUPFAM" id="SSF52540">
    <property type="entry name" value="P-loop containing nucleoside triphosphate hydrolases"/>
    <property type="match status" value="1"/>
</dbReference>
<dbReference type="AlphaFoldDB" id="A0A1H7ZY71"/>
<evidence type="ECO:0000256" key="1">
    <source>
        <dbReference type="ARBA" id="ARBA00012552"/>
    </source>
</evidence>
<dbReference type="STRING" id="474960.SAMN05216180_0985"/>
<dbReference type="EC" id="3.6.4.13" evidence="1"/>
<dbReference type="GO" id="GO:0005829">
    <property type="term" value="C:cytosol"/>
    <property type="evidence" value="ECO:0007669"/>
    <property type="project" value="TreeGrafter"/>
</dbReference>
<feature type="short sequence motif" description="Q motif" evidence="6">
    <location>
        <begin position="4"/>
        <end position="32"/>
    </location>
</feature>
<evidence type="ECO:0000256" key="4">
    <source>
        <dbReference type="ARBA" id="ARBA00022806"/>
    </source>
</evidence>
<dbReference type="RefSeq" id="WP_092752211.1">
    <property type="nucleotide sequence ID" value="NZ_FOCG01000001.1"/>
</dbReference>
<dbReference type="PROSITE" id="PS51192">
    <property type="entry name" value="HELICASE_ATP_BIND_1"/>
    <property type="match status" value="1"/>
</dbReference>
<feature type="region of interest" description="Disordered" evidence="8">
    <location>
        <begin position="531"/>
        <end position="596"/>
    </location>
</feature>
<dbReference type="InterPro" id="IPR001650">
    <property type="entry name" value="Helicase_C-like"/>
</dbReference>
<feature type="domain" description="DEAD-box RNA helicase Q" evidence="11">
    <location>
        <begin position="4"/>
        <end position="32"/>
    </location>
</feature>
<evidence type="ECO:0000256" key="5">
    <source>
        <dbReference type="ARBA" id="ARBA00022840"/>
    </source>
</evidence>
<dbReference type="CDD" id="cd18787">
    <property type="entry name" value="SF2_C_DEAD"/>
    <property type="match status" value="1"/>
</dbReference>
<dbReference type="InterPro" id="IPR012677">
    <property type="entry name" value="Nucleotide-bd_a/b_plait_sf"/>
</dbReference>
<accession>A0A1H7ZY71</accession>
<dbReference type="PANTHER" id="PTHR47963">
    <property type="entry name" value="DEAD-BOX ATP-DEPENDENT RNA HELICASE 47, MITOCHONDRIAL"/>
    <property type="match status" value="1"/>
</dbReference>
<dbReference type="GO" id="GO:0005840">
    <property type="term" value="C:ribosome"/>
    <property type="evidence" value="ECO:0007669"/>
    <property type="project" value="TreeGrafter"/>
</dbReference>
<keyword evidence="4 7" id="KW-0347">Helicase</keyword>
<protein>
    <recommendedName>
        <fullName evidence="1">RNA helicase</fullName>
        <ecNumber evidence="1">3.6.4.13</ecNumber>
    </recommendedName>
</protein>
<dbReference type="Gene3D" id="3.30.70.330">
    <property type="match status" value="1"/>
</dbReference>
<dbReference type="SMART" id="SM00490">
    <property type="entry name" value="HELICc"/>
    <property type="match status" value="1"/>
</dbReference>
<dbReference type="EMBL" id="FOCG01000001">
    <property type="protein sequence ID" value="SEM63425.1"/>
    <property type="molecule type" value="Genomic_DNA"/>
</dbReference>
<organism evidence="12 13">
    <name type="scientific">Hydrogenoanaerobacterium saccharovorans</name>
    <dbReference type="NCBI Taxonomy" id="474960"/>
    <lineage>
        <taxon>Bacteria</taxon>
        <taxon>Bacillati</taxon>
        <taxon>Bacillota</taxon>
        <taxon>Clostridia</taxon>
        <taxon>Eubacteriales</taxon>
        <taxon>Oscillospiraceae</taxon>
        <taxon>Hydrogenoanaerobacterium</taxon>
    </lineage>
</organism>
<sequence>MNQIPFKQLNLMPEIQRAVDAMGFETATDIQSQSIPLIQNGYDVIGRSQTGTGKTIAFGIPAIEKIDTHEAKPHVQVLILCPTRELAMQACDEIKKLAEFMPGIKTADVYGGAPMDRQILKLKRANIVIGTPGRVMDHMRRKTLKLNHLKMIVLDEADEMLSMGFREDIETILQDTPEDRQTILFSATMPPAIMALTKLYQKDPQLIEIDKKQVTVENIEQYFYEVPMGRKMDALNLIIKYHNPKLAMIFCNTKAMVDDITEFLEKQGFNAEGLHGDMKQSQRTKVMDSFKFGKTSILVATDVAARGIDVNDIDYVINYDIPQNAEYYVHRIGRTGRAGKSGVAITLCSGRRQVDQLMITARMTKSKITRSEIPNAQEIRAKIDEQNLESVTEFITNTPKLVFSDMVERLNEKGFAPEIVAAALMEMHFGRQDLELKEIKANKPKERTGGAPLNYSKIVLNIGRSSRVAPNHIVGAITERTNLSGKDIGKIEIYDERSIVGIPTDDLDSTISAMQNSKICGKPTTAAIYETREKSGGYQGNRGGAKRDSYRKDAPKKDGYRKDSFKKDFHKKDSAKSEDQKDYRSLPKKRFHKERV</sequence>
<dbReference type="CDD" id="cd00268">
    <property type="entry name" value="DEADc"/>
    <property type="match status" value="1"/>
</dbReference>
<evidence type="ECO:0000256" key="3">
    <source>
        <dbReference type="ARBA" id="ARBA00022801"/>
    </source>
</evidence>
<evidence type="ECO:0000256" key="8">
    <source>
        <dbReference type="SAM" id="MobiDB-lite"/>
    </source>
</evidence>
<dbReference type="InterPro" id="IPR005580">
    <property type="entry name" value="DbpA/CsdA_RNA-bd_dom"/>
</dbReference>
<feature type="compositionally biased region" description="Basic and acidic residues" evidence="8">
    <location>
        <begin position="545"/>
        <end position="585"/>
    </location>
</feature>
<dbReference type="SMART" id="SM00487">
    <property type="entry name" value="DEXDc"/>
    <property type="match status" value="1"/>
</dbReference>
<dbReference type="PROSITE" id="PS00039">
    <property type="entry name" value="DEAD_ATP_HELICASE"/>
    <property type="match status" value="1"/>
</dbReference>
<dbReference type="GO" id="GO:0033592">
    <property type="term" value="F:RNA strand annealing activity"/>
    <property type="evidence" value="ECO:0007669"/>
    <property type="project" value="TreeGrafter"/>
</dbReference>
<evidence type="ECO:0000256" key="6">
    <source>
        <dbReference type="PROSITE-ProRule" id="PRU00552"/>
    </source>
</evidence>
<evidence type="ECO:0000256" key="2">
    <source>
        <dbReference type="ARBA" id="ARBA00022741"/>
    </source>
</evidence>
<evidence type="ECO:0000313" key="12">
    <source>
        <dbReference type="EMBL" id="SEM63425.1"/>
    </source>
</evidence>
<dbReference type="InterPro" id="IPR000629">
    <property type="entry name" value="RNA-helicase_DEAD-box_CS"/>
</dbReference>
<proteinExistence type="inferred from homology"/>
<evidence type="ECO:0000259" key="9">
    <source>
        <dbReference type="PROSITE" id="PS51192"/>
    </source>
</evidence>
<dbReference type="GO" id="GO:0003724">
    <property type="term" value="F:RNA helicase activity"/>
    <property type="evidence" value="ECO:0007669"/>
    <property type="project" value="UniProtKB-EC"/>
</dbReference>
<evidence type="ECO:0000259" key="10">
    <source>
        <dbReference type="PROSITE" id="PS51194"/>
    </source>
</evidence>
<dbReference type="PANTHER" id="PTHR47963:SF8">
    <property type="entry name" value="ATP-DEPENDENT RNA HELICASE DEAD"/>
    <property type="match status" value="1"/>
</dbReference>
<keyword evidence="5 7" id="KW-0067">ATP-binding</keyword>
<gene>
    <name evidence="12" type="ORF">SAMN05216180_0985</name>
</gene>
<feature type="domain" description="Helicase ATP-binding" evidence="9">
    <location>
        <begin position="35"/>
        <end position="207"/>
    </location>
</feature>
<evidence type="ECO:0000313" key="13">
    <source>
        <dbReference type="Proteomes" id="UP000199158"/>
    </source>
</evidence>